<dbReference type="Proteomes" id="UP000237718">
    <property type="component" value="Unassembled WGS sequence"/>
</dbReference>
<dbReference type="OrthoDB" id="7861307at2"/>
<dbReference type="EMBL" id="PVUF01000004">
    <property type="protein sequence ID" value="PRZ48286.1"/>
    <property type="molecule type" value="Genomic_DNA"/>
</dbReference>
<proteinExistence type="predicted"/>
<dbReference type="AlphaFoldDB" id="A0A2T1AI66"/>
<gene>
    <name evidence="1" type="ORF">CLV89_104111</name>
</gene>
<name>A0A2T1AI66_TRISK</name>
<dbReference type="RefSeq" id="WP_106163234.1">
    <property type="nucleotide sequence ID" value="NZ_JBLWVM010000024.1"/>
</dbReference>
<evidence type="ECO:0000313" key="2">
    <source>
        <dbReference type="Proteomes" id="UP000237718"/>
    </source>
</evidence>
<organism evidence="1 2">
    <name type="scientific">Tritonibacter scottomollicae</name>
    <name type="common">Epibacterium scottomollicae</name>
    <dbReference type="NCBI Taxonomy" id="483013"/>
    <lineage>
        <taxon>Bacteria</taxon>
        <taxon>Pseudomonadati</taxon>
        <taxon>Pseudomonadota</taxon>
        <taxon>Alphaproteobacteria</taxon>
        <taxon>Rhodobacterales</taxon>
        <taxon>Paracoccaceae</taxon>
        <taxon>Tritonibacter</taxon>
    </lineage>
</organism>
<sequence length="140" mass="15616">MDWQSLEVKVTQATDTPCDCCRAVTTDATGDLYQGNDFLAWYSARWSSGHPDVPMIITIYCGDWREGASSDQRWGAQAEVRFGPDGGCTLVDWSDEAKAKISLFTPLGRDDVLQTSYAPEFWSCIDAVLIKDPRLEHFLG</sequence>
<accession>A0A2T1AI66</accession>
<comment type="caution">
    <text evidence="1">The sequence shown here is derived from an EMBL/GenBank/DDBJ whole genome shotgun (WGS) entry which is preliminary data.</text>
</comment>
<protein>
    <submittedName>
        <fullName evidence="1">Uncharacterized protein</fullName>
    </submittedName>
</protein>
<reference evidence="1 2" key="1">
    <citation type="submission" date="2018-03" db="EMBL/GenBank/DDBJ databases">
        <title>Genomic Encyclopedia of Archaeal and Bacterial Type Strains, Phase II (KMG-II): from individual species to whole genera.</title>
        <authorList>
            <person name="Goeker M."/>
        </authorList>
    </citation>
    <scope>NUCLEOTIDE SEQUENCE [LARGE SCALE GENOMIC DNA]</scope>
    <source>
        <strain evidence="1 2">DSM 25328</strain>
    </source>
</reference>
<evidence type="ECO:0000313" key="1">
    <source>
        <dbReference type="EMBL" id="PRZ48286.1"/>
    </source>
</evidence>